<feature type="region of interest" description="Disordered" evidence="1">
    <location>
        <begin position="159"/>
        <end position="264"/>
    </location>
</feature>
<name>A0ABM4FYL1_9AVES</name>
<dbReference type="RefSeq" id="XP_067170032.1">
    <property type="nucleotide sequence ID" value="XM_067313931.1"/>
</dbReference>
<sequence>MSLSGKPRWRTKIKARQWSQHCRACSSVRSCSCGWVLQVLRTGILRWDWRKNSLTTRATSCCEDTRAVMDSPSPVTTVSKHLALKCVPWPRREKACSRNTNFTLTIIPYPEEELHLCGNGRPACCTPAQYFQTHAQIGVVFGGNADVTRNNREERKLVLEVAQGSDGREQWAPMRARRKREKRERKRERERERGKKGERERKRKRRGKRERGKKGEREKEKEKRRRKRKGKREGKREKKGRKREKEKEREREGEKRRIKRQGKR</sequence>
<reference evidence="3" key="1">
    <citation type="submission" date="2025-08" db="UniProtKB">
        <authorList>
            <consortium name="RefSeq"/>
        </authorList>
    </citation>
    <scope>IDENTIFICATION</scope>
    <source>
        <tissue evidence="3">Blood</tissue>
    </source>
</reference>
<accession>A0ABM4FYL1</accession>
<feature type="compositionally biased region" description="Basic residues" evidence="1">
    <location>
        <begin position="201"/>
        <end position="212"/>
    </location>
</feature>
<feature type="non-terminal residue" evidence="3">
    <location>
        <position position="264"/>
    </location>
</feature>
<dbReference type="GeneID" id="136994803"/>
<evidence type="ECO:0000313" key="2">
    <source>
        <dbReference type="Proteomes" id="UP001652627"/>
    </source>
</evidence>
<organism evidence="2 3">
    <name type="scientific">Apteryx mantelli</name>
    <name type="common">North Island brown kiwi</name>
    <dbReference type="NCBI Taxonomy" id="2696672"/>
    <lineage>
        <taxon>Eukaryota</taxon>
        <taxon>Metazoa</taxon>
        <taxon>Chordata</taxon>
        <taxon>Craniata</taxon>
        <taxon>Vertebrata</taxon>
        <taxon>Euteleostomi</taxon>
        <taxon>Archelosauria</taxon>
        <taxon>Archosauria</taxon>
        <taxon>Dinosauria</taxon>
        <taxon>Saurischia</taxon>
        <taxon>Theropoda</taxon>
        <taxon>Coelurosauria</taxon>
        <taxon>Aves</taxon>
        <taxon>Palaeognathae</taxon>
        <taxon>Apterygiformes</taxon>
        <taxon>Apterygidae</taxon>
        <taxon>Apteryx</taxon>
    </lineage>
</organism>
<feature type="compositionally biased region" description="Basic and acidic residues" evidence="1">
    <location>
        <begin position="243"/>
        <end position="255"/>
    </location>
</feature>
<proteinExistence type="predicted"/>
<protein>
    <submittedName>
        <fullName evidence="3">Uncharacterized protein</fullName>
    </submittedName>
</protein>
<dbReference type="Proteomes" id="UP001652627">
    <property type="component" value="Chromosome 33"/>
</dbReference>
<evidence type="ECO:0000313" key="3">
    <source>
        <dbReference type="RefSeq" id="XP_067170032.1"/>
    </source>
</evidence>
<evidence type="ECO:0000256" key="1">
    <source>
        <dbReference type="SAM" id="MobiDB-lite"/>
    </source>
</evidence>
<gene>
    <name evidence="3" type="primary">LOC136994803</name>
</gene>
<feature type="compositionally biased region" description="Basic and acidic residues" evidence="1">
    <location>
        <begin position="187"/>
        <end position="200"/>
    </location>
</feature>
<feature type="compositionally biased region" description="Basic residues" evidence="1">
    <location>
        <begin position="175"/>
        <end position="186"/>
    </location>
</feature>
<keyword evidence="2" id="KW-1185">Reference proteome</keyword>
<feature type="compositionally biased region" description="Basic residues" evidence="1">
    <location>
        <begin position="222"/>
        <end position="242"/>
    </location>
</feature>